<accession>A0A0E3MGC7</accession>
<evidence type="ECO:0000313" key="8">
    <source>
        <dbReference type="EMBL" id="AZF79326.1"/>
    </source>
</evidence>
<reference evidence="17 18" key="4">
    <citation type="journal article" date="2018" name="Proc. Natl. Acad. Sci. U.S.A.">
        <title>Nonmutational mechanism of inheritance in the Archaeon Sulfolobus solfataricus.</title>
        <authorList>
            <person name="Payne S."/>
            <person name="McCarthy S."/>
            <person name="Johnson T."/>
            <person name="North E."/>
            <person name="Blum P."/>
        </authorList>
    </citation>
    <scope>NUCLEOTIDE SEQUENCE [LARGE SCALE GENOMIC DNA]</scope>
    <source>
        <strain evidence="5 17">SARC-H</strain>
        <strain evidence="6 21">SARC-I</strain>
        <strain evidence="8 22">SARC-N</strain>
        <strain evidence="9 23">SARC-O</strain>
        <strain evidence="10 18">SUL120</strain>
        <strain evidence="4 19">SULG</strain>
        <strain evidence="7 20">SULM</strain>
    </source>
</reference>
<dbReference type="Proteomes" id="UP000273194">
    <property type="component" value="Chromosome"/>
</dbReference>
<dbReference type="EMBL" id="CP050869">
    <property type="protein sequence ID" value="QPG48736.1"/>
    <property type="molecule type" value="Genomic_DNA"/>
</dbReference>
<organism evidence="2 13">
    <name type="scientific">Saccharolobus solfataricus</name>
    <name type="common">Sulfolobus solfataricus</name>
    <dbReference type="NCBI Taxonomy" id="2287"/>
    <lineage>
        <taxon>Archaea</taxon>
        <taxon>Thermoproteota</taxon>
        <taxon>Thermoprotei</taxon>
        <taxon>Sulfolobales</taxon>
        <taxon>Sulfolobaceae</taxon>
        <taxon>Saccharolobus</taxon>
    </lineage>
</organism>
<dbReference type="EMBL" id="CP011057">
    <property type="protein sequence ID" value="AKA79761.1"/>
    <property type="molecule type" value="Genomic_DNA"/>
</dbReference>
<evidence type="ECO:0000313" key="12">
    <source>
        <dbReference type="EMBL" id="SAI84770.1"/>
    </source>
</evidence>
<evidence type="ECO:0000313" key="17">
    <source>
        <dbReference type="Proteomes" id="UP000267993"/>
    </source>
</evidence>
<dbReference type="Proteomes" id="UP000033057">
    <property type="component" value="Chromosome"/>
</dbReference>
<proteinExistence type="predicted"/>
<dbReference type="EMBL" id="CP033238">
    <property type="protein sequence ID" value="AZF76718.1"/>
    <property type="molecule type" value="Genomic_DNA"/>
</dbReference>
<reference evidence="2" key="5">
    <citation type="submission" date="2018-10" db="EMBL/GenBank/DDBJ databases">
        <authorList>
            <person name="McCarthy S."/>
            <person name="Gradnigo J."/>
            <person name="Johnson T."/>
            <person name="Payne S."/>
            <person name="Lipzen A."/>
            <person name="Schackwitz W."/>
            <person name="Martin J."/>
            <person name="Moriyama E."/>
            <person name="Blum P."/>
        </authorList>
    </citation>
    <scope>NUCLEOTIDE SEQUENCE</scope>
    <source>
        <strain evidence="1">SARC-B</strain>
        <strain evidence="2">SARC-C</strain>
        <strain evidence="3">SULA</strain>
    </source>
</reference>
<dbReference type="EMBL" id="CP033239">
    <property type="protein sequence ID" value="AZF79326.1"/>
    <property type="molecule type" value="Genomic_DNA"/>
</dbReference>
<dbReference type="EMBL" id="CP033237">
    <property type="protein sequence ID" value="AZF74095.1"/>
    <property type="molecule type" value="Genomic_DNA"/>
</dbReference>
<evidence type="ECO:0000313" key="13">
    <source>
        <dbReference type="Proteomes" id="UP000033057"/>
    </source>
</evidence>
<evidence type="ECO:0000313" key="11">
    <source>
        <dbReference type="EMBL" id="QPG48736.1"/>
    </source>
</evidence>
<dbReference type="KEGG" id="ssoa:SULA_2184"/>
<evidence type="ECO:0000313" key="18">
    <source>
        <dbReference type="Proteomes" id="UP000269431"/>
    </source>
</evidence>
<dbReference type="KEGG" id="ssol:SULB_2185"/>
<dbReference type="EMBL" id="LT549890">
    <property type="protein sequence ID" value="SAI84770.1"/>
    <property type="molecule type" value="Genomic_DNA"/>
</dbReference>
<evidence type="ECO:0000313" key="2">
    <source>
        <dbReference type="EMBL" id="AKA77069.1"/>
    </source>
</evidence>
<evidence type="ECO:0000313" key="6">
    <source>
        <dbReference type="EMBL" id="AZF74095.1"/>
    </source>
</evidence>
<dbReference type="RefSeq" id="WP_010923234.1">
    <property type="nucleotide sequence ID" value="NZ_CP011055.2"/>
</dbReference>
<evidence type="ECO:0000313" key="10">
    <source>
        <dbReference type="EMBL" id="AZF84503.1"/>
    </source>
</evidence>
<dbReference type="EMBL" id="CP011056">
    <property type="protein sequence ID" value="AKA77069.1"/>
    <property type="molecule type" value="Genomic_DNA"/>
</dbReference>
<evidence type="ECO:0000313" key="14">
    <source>
        <dbReference type="Proteomes" id="UP000033085"/>
    </source>
</evidence>
<dbReference type="Proteomes" id="UP000278715">
    <property type="component" value="Chromosome"/>
</dbReference>
<dbReference type="Proteomes" id="UP000594632">
    <property type="component" value="Chromosome"/>
</dbReference>
<dbReference type="KEGG" id="ssof:SULC_2183"/>
<protein>
    <submittedName>
        <fullName evidence="2">Uncharacterized protein</fullName>
    </submittedName>
</protein>
<evidence type="ECO:0000313" key="7">
    <source>
        <dbReference type="EMBL" id="AZF76718.1"/>
    </source>
</evidence>
<dbReference type="EMBL" id="CP033235">
    <property type="protein sequence ID" value="AZF68855.1"/>
    <property type="molecule type" value="Genomic_DNA"/>
</dbReference>
<dbReference type="Proteomes" id="UP000076770">
    <property type="component" value="Chromosome i"/>
</dbReference>
<evidence type="ECO:0000313" key="22">
    <source>
        <dbReference type="Proteomes" id="UP000278715"/>
    </source>
</evidence>
<evidence type="ECO:0000313" key="4">
    <source>
        <dbReference type="EMBL" id="AZF68855.1"/>
    </source>
</evidence>
<dbReference type="Proteomes" id="UP000033085">
    <property type="component" value="Chromosome"/>
</dbReference>
<dbReference type="OrthoDB" id="36408at2157"/>
<evidence type="ECO:0000313" key="19">
    <source>
        <dbReference type="Proteomes" id="UP000273194"/>
    </source>
</evidence>
<gene>
    <name evidence="11" type="ORF">HFC64_00885</name>
    <name evidence="12" type="ORF">SSOP1_1216</name>
    <name evidence="3" type="ORF">SULA_2184</name>
    <name evidence="1" type="ORF">SULB_2185</name>
    <name evidence="2" type="ORF">SULC_2183</name>
    <name evidence="4" type="ORF">SULG_11030</name>
    <name evidence="5" type="ORF">SULH_11030</name>
    <name evidence="6" type="ORF">SULI_11030</name>
    <name evidence="7" type="ORF">SULM_11020</name>
    <name evidence="8" type="ORF">SULN_11020</name>
    <name evidence="9" type="ORF">SULO_11030</name>
    <name evidence="10" type="ORF">SULZ_10970</name>
</gene>
<dbReference type="Proteomes" id="UP000275843">
    <property type="component" value="Chromosome"/>
</dbReference>
<evidence type="ECO:0000313" key="3">
    <source>
        <dbReference type="EMBL" id="AKA79761.1"/>
    </source>
</evidence>
<dbReference type="GeneID" id="1454214"/>
<dbReference type="EMBL" id="CP033241">
    <property type="protein sequence ID" value="AZF84503.1"/>
    <property type="molecule type" value="Genomic_DNA"/>
</dbReference>
<evidence type="ECO:0000313" key="24">
    <source>
        <dbReference type="Proteomes" id="UP000594632"/>
    </source>
</evidence>
<name>A0A0E3MGC7_SACSO</name>
<sequence>MKKPKILLSIIKSLLENNGHITSRQLPKSKKVPMNQLYKAILILNKLGLIQINGELNNNKFELHLIRNPEFLNLEQKVKVTFYEDRSKTKSFKFHSIVLKNGLLYIEDSSYWSADDKVKTKVKVYKPKREFGKVVVEKIELGTQKAYIKLALAPPTKVGEKIIHGFKVIQSNYFTFTQKETIERYGDPEMMDGLSVMQPTLFATLEIRFPESYRFIDVKAEKYDLVIIDGPQIPSPIPNHRLLIDRNKIVLKLFYPPFGYYFVSWKAAQ</sequence>
<evidence type="ECO:0000313" key="15">
    <source>
        <dbReference type="Proteomes" id="UP000033106"/>
    </source>
</evidence>
<evidence type="ECO:0000313" key="9">
    <source>
        <dbReference type="EMBL" id="AZF81930.1"/>
    </source>
</evidence>
<reference evidence="16" key="3">
    <citation type="submission" date="2016-04" db="EMBL/GenBank/DDBJ databases">
        <authorList>
            <person name="Shah S.A."/>
            <person name="Garrett R.A."/>
        </authorList>
    </citation>
    <scope>NUCLEOTIDE SEQUENCE [LARGE SCALE GENOMIC DNA]</scope>
    <source>
        <strain evidence="16">ATCC 35091 / DSM 1616 / JCM 8930 / NBRC 15331 / P1</strain>
    </source>
</reference>
<evidence type="ECO:0000313" key="23">
    <source>
        <dbReference type="Proteomes" id="UP000282269"/>
    </source>
</evidence>
<reference evidence="11 24" key="6">
    <citation type="journal article" date="2020" name="Nat. Commun.">
        <title>The structures of two archaeal type IV pili illuminate evolutionary relationships.</title>
        <authorList>
            <person name="Wang F."/>
            <person name="Baquero D.P."/>
            <person name="Su Z."/>
            <person name="Beltran L.C."/>
            <person name="Prangishvili D."/>
            <person name="Krupovic M."/>
            <person name="Egelman E.H."/>
        </authorList>
    </citation>
    <scope>NUCLEOTIDE SEQUENCE [LARGE SCALE GENOMIC DNA]</scope>
    <source>
        <strain evidence="11 24">POZ149</strain>
    </source>
</reference>
<dbReference type="GeneID" id="44130118"/>
<evidence type="ECO:0000313" key="16">
    <source>
        <dbReference type="Proteomes" id="UP000076770"/>
    </source>
</evidence>
<evidence type="ECO:0000313" key="20">
    <source>
        <dbReference type="Proteomes" id="UP000273443"/>
    </source>
</evidence>
<dbReference type="EMBL" id="CP033236">
    <property type="protein sequence ID" value="AZF71475.1"/>
    <property type="molecule type" value="Genomic_DNA"/>
</dbReference>
<dbReference type="EMBL" id="CP033240">
    <property type="protein sequence ID" value="AZF81930.1"/>
    <property type="molecule type" value="Genomic_DNA"/>
</dbReference>
<dbReference type="AlphaFoldDB" id="A0A0E3MGC7"/>
<dbReference type="Proteomes" id="UP000267993">
    <property type="component" value="Chromosome"/>
</dbReference>
<evidence type="ECO:0000313" key="21">
    <source>
        <dbReference type="Proteomes" id="UP000275843"/>
    </source>
</evidence>
<reference evidence="12" key="2">
    <citation type="submission" date="2016-04" db="EMBL/GenBank/DDBJ databases">
        <authorList>
            <person name="Evans L.H."/>
            <person name="Alamgir A."/>
            <person name="Owens N."/>
            <person name="Weber N.D."/>
            <person name="Virtaneva K."/>
            <person name="Barbian K."/>
            <person name="Babar A."/>
            <person name="Rosenke K."/>
        </authorList>
    </citation>
    <scope>NUCLEOTIDE SEQUENCE</scope>
    <source>
        <strain evidence="12">P1</strain>
    </source>
</reference>
<dbReference type="Proteomes" id="UP000282269">
    <property type="component" value="Chromosome"/>
</dbReference>
<reference evidence="13 14" key="1">
    <citation type="journal article" date="2015" name="Genome Announc.">
        <title>Complete Genome Sequence of Sulfolobus solfataricus Strain 98/2 and Evolved Derivatives.</title>
        <authorList>
            <person name="McCarthy S."/>
            <person name="Gradnigo J."/>
            <person name="Johnson T."/>
            <person name="Payne S."/>
            <person name="Lipzen A."/>
            <person name="Martin J."/>
            <person name="Schackwitz W."/>
            <person name="Moriyama E."/>
            <person name="Blum P."/>
        </authorList>
    </citation>
    <scope>NUCLEOTIDE SEQUENCE [LARGE SCALE GENOMIC DNA]</scope>
    <source>
        <strain evidence="13">98/2 SULC</strain>
        <strain evidence="1">SARC-B</strain>
        <strain evidence="2">SARC-C</strain>
        <strain evidence="3 15">SULA</strain>
        <strain evidence="14">SULB</strain>
    </source>
</reference>
<dbReference type="Proteomes" id="UP000269431">
    <property type="component" value="Chromosome"/>
</dbReference>
<evidence type="ECO:0000313" key="1">
    <source>
        <dbReference type="EMBL" id="AKA74373.1"/>
    </source>
</evidence>
<dbReference type="Proteomes" id="UP000033106">
    <property type="component" value="Chromosome"/>
</dbReference>
<dbReference type="Proteomes" id="UP000273443">
    <property type="component" value="Chromosome"/>
</dbReference>
<dbReference type="PATRIC" id="fig|2287.6.peg.2247"/>
<dbReference type="EMBL" id="CP011055">
    <property type="protein sequence ID" value="AKA74373.1"/>
    <property type="molecule type" value="Genomic_DNA"/>
</dbReference>
<evidence type="ECO:0000313" key="5">
    <source>
        <dbReference type="EMBL" id="AZF71475.1"/>
    </source>
</evidence>